<dbReference type="Gene3D" id="2.60.120.600">
    <property type="entry name" value="Domain of unknown function DUF1214, C-terminal domain"/>
    <property type="match status" value="1"/>
</dbReference>
<dbReference type="InterPro" id="IPR037050">
    <property type="entry name" value="DUF1254_sf"/>
</dbReference>
<protein>
    <submittedName>
        <fullName evidence="3">Putative exported protein</fullName>
    </submittedName>
</protein>
<dbReference type="InterPro" id="IPR037049">
    <property type="entry name" value="DUF1214_C_sf"/>
</dbReference>
<dbReference type="SUPFAM" id="SSF160935">
    <property type="entry name" value="VPA0735-like"/>
    <property type="match status" value="1"/>
</dbReference>
<feature type="domain" description="DUF1214" evidence="1">
    <location>
        <begin position="242"/>
        <end position="350"/>
    </location>
</feature>
<dbReference type="STRING" id="2045.KR76_02195"/>
<dbReference type="HOGENOM" id="CLU_027269_1_1_11"/>
<evidence type="ECO:0000313" key="4">
    <source>
        <dbReference type="Proteomes" id="UP000030300"/>
    </source>
</evidence>
<proteinExistence type="predicted"/>
<evidence type="ECO:0000259" key="2">
    <source>
        <dbReference type="Pfam" id="PF06863"/>
    </source>
</evidence>
<gene>
    <name evidence="3" type="ORF">KR76_02195</name>
</gene>
<dbReference type="Proteomes" id="UP000030300">
    <property type="component" value="Chromosome"/>
</dbReference>
<dbReference type="EMBL" id="CP009896">
    <property type="protein sequence ID" value="AJR18038.1"/>
    <property type="molecule type" value="Genomic_DNA"/>
</dbReference>
<dbReference type="PANTHER" id="PTHR36509:SF2">
    <property type="entry name" value="BLL3101 PROTEIN"/>
    <property type="match status" value="1"/>
</dbReference>
<feature type="domain" description="DUF1254" evidence="2">
    <location>
        <begin position="3"/>
        <end position="115"/>
    </location>
</feature>
<dbReference type="InterPro" id="IPR010621">
    <property type="entry name" value="DUF1214"/>
</dbReference>
<name>A0A0C5WXL8_NOCSI</name>
<sequence length="366" mass="39198">MGVAPNVDTLYSLAWLDLDEGAYALTLPDPGDRYLSLQVGCADTSSPLVVSGRTHGRELPEVRLRRGPRSVSEDGGVLRLSTPERWVMVVGRTGVDPHDATDVAAAHALQDAITLVTPGAVGGAPRDIDRRLARLMRQDEILDPATFLVSLAAVVADLGPGQVPDEVARTIDELGPAADEPTLDAVAAGLRAGYDAVRSRVRHLGRTMHGWSVNDRGADFGDDLLLRAAVAHAQIYVNPAAEALYPVCETDADGNPLEGSAGPYLLEFPPGGLPPARAFWSLTMYHGEGLLVENPIRRYAIGDRTPGLTRDPDGALRIHLSVTEPGAGHGNWLPAPEGRFRLMLRLYWPEDAARWSPPPVVRVVAA</sequence>
<keyword evidence="4" id="KW-1185">Reference proteome</keyword>
<evidence type="ECO:0000259" key="1">
    <source>
        <dbReference type="Pfam" id="PF06742"/>
    </source>
</evidence>
<dbReference type="Pfam" id="PF06863">
    <property type="entry name" value="DUF1254"/>
    <property type="match status" value="1"/>
</dbReference>
<dbReference type="AlphaFoldDB" id="A0A0C5WXL8"/>
<organism evidence="3 4">
    <name type="scientific">Nocardioides simplex</name>
    <name type="common">Arthrobacter simplex</name>
    <dbReference type="NCBI Taxonomy" id="2045"/>
    <lineage>
        <taxon>Bacteria</taxon>
        <taxon>Bacillati</taxon>
        <taxon>Actinomycetota</taxon>
        <taxon>Actinomycetes</taxon>
        <taxon>Propionibacteriales</taxon>
        <taxon>Nocardioidaceae</taxon>
        <taxon>Pimelobacter</taxon>
    </lineage>
</organism>
<evidence type="ECO:0000313" key="3">
    <source>
        <dbReference type="EMBL" id="AJR18038.1"/>
    </source>
</evidence>
<dbReference type="InterPro" id="IPR010679">
    <property type="entry name" value="DUF1254"/>
</dbReference>
<dbReference type="Gene3D" id="2.60.40.1610">
    <property type="entry name" value="Domain of unknown function DUF1254"/>
    <property type="match status" value="1"/>
</dbReference>
<dbReference type="KEGG" id="psim:KR76_02195"/>
<accession>A0A0C5WXL8</accession>
<reference evidence="3 4" key="1">
    <citation type="journal article" date="2015" name="Genome Announc.">
        <title>Complete Genome Sequence of Steroid-Transforming Nocardioides simplex VKM Ac-2033D.</title>
        <authorList>
            <person name="Shtratnikova V.Y."/>
            <person name="Schelkunov M.I."/>
            <person name="Pekov Y.A."/>
            <person name="Fokina V.V."/>
            <person name="Logacheva M.D."/>
            <person name="Sokolov S.L."/>
            <person name="Bragin E.Y."/>
            <person name="Ashapkin V.V."/>
            <person name="Donova M.V."/>
        </authorList>
    </citation>
    <scope>NUCLEOTIDE SEQUENCE [LARGE SCALE GENOMIC DNA]</scope>
    <source>
        <strain evidence="3 4">VKM Ac-2033D</strain>
    </source>
</reference>
<dbReference type="PANTHER" id="PTHR36509">
    <property type="entry name" value="BLL3101 PROTEIN"/>
    <property type="match status" value="1"/>
</dbReference>
<dbReference type="Pfam" id="PF06742">
    <property type="entry name" value="DUF1214"/>
    <property type="match status" value="1"/>
</dbReference>